<dbReference type="InterPro" id="IPR029058">
    <property type="entry name" value="AB_hydrolase_fold"/>
</dbReference>
<keyword evidence="3" id="KW-1185">Reference proteome</keyword>
<organism evidence="2 3">
    <name type="scientific">Bordetella genomosp. 2</name>
    <dbReference type="NCBI Taxonomy" id="1983456"/>
    <lineage>
        <taxon>Bacteria</taxon>
        <taxon>Pseudomonadati</taxon>
        <taxon>Pseudomonadota</taxon>
        <taxon>Betaproteobacteria</taxon>
        <taxon>Burkholderiales</taxon>
        <taxon>Alcaligenaceae</taxon>
        <taxon>Bordetella</taxon>
    </lineage>
</organism>
<dbReference type="Pfam" id="PF00561">
    <property type="entry name" value="Abhydrolase_1"/>
    <property type="match status" value="1"/>
</dbReference>
<dbReference type="AlphaFoldDB" id="A0A261W8E0"/>
<dbReference type="InterPro" id="IPR000073">
    <property type="entry name" value="AB_hydrolase_1"/>
</dbReference>
<evidence type="ECO:0000313" key="2">
    <source>
        <dbReference type="EMBL" id="OZI82634.1"/>
    </source>
</evidence>
<dbReference type="EMBL" id="NEVT01000002">
    <property type="protein sequence ID" value="OZI82634.1"/>
    <property type="molecule type" value="Genomic_DNA"/>
</dbReference>
<dbReference type="PANTHER" id="PTHR43689:SF8">
    <property type="entry name" value="ALPHA_BETA-HYDROLASES SUPERFAMILY PROTEIN"/>
    <property type="match status" value="1"/>
</dbReference>
<dbReference type="PANTHER" id="PTHR43689">
    <property type="entry name" value="HYDROLASE"/>
    <property type="match status" value="1"/>
</dbReference>
<dbReference type="RefSeq" id="WP_094805569.1">
    <property type="nucleotide sequence ID" value="NZ_NEVT01000002.1"/>
</dbReference>
<sequence length="266" mass="29328">MTALITHDAYIDTAQGRLYTRRWTPAADLPDGPAPIVLLHDSLGCVALWRDFPERLALATGRSVIAYDRLGFGQSDPHPGTLDSRFVHQEAHDGFRRLREQLGLERFVLFGHSVGGGMAIVCAAEYGAACQGLVTESAQAFAEEHTLAGIRQARQDFAQPGQLERLQKYHGDKAAWVLSAWVDTWLSPEFAAWNLDGDLRRVRCPALALHGDQDEYGSLYHPAHIAALARGRQEILPGCGHVPHREQESAVLDIVARWLAEATPAR</sequence>
<dbReference type="Gene3D" id="3.40.50.1820">
    <property type="entry name" value="alpha/beta hydrolase"/>
    <property type="match status" value="1"/>
</dbReference>
<dbReference type="GO" id="GO:0016787">
    <property type="term" value="F:hydrolase activity"/>
    <property type="evidence" value="ECO:0007669"/>
    <property type="project" value="UniProtKB-KW"/>
</dbReference>
<evidence type="ECO:0000313" key="3">
    <source>
        <dbReference type="Proteomes" id="UP000215633"/>
    </source>
</evidence>
<keyword evidence="2" id="KW-0378">Hydrolase</keyword>
<proteinExistence type="predicted"/>
<comment type="caution">
    <text evidence="2">The sequence shown here is derived from an EMBL/GenBank/DDBJ whole genome shotgun (WGS) entry which is preliminary data.</text>
</comment>
<evidence type="ECO:0000259" key="1">
    <source>
        <dbReference type="Pfam" id="PF00561"/>
    </source>
</evidence>
<reference evidence="3" key="1">
    <citation type="submission" date="2017-05" db="EMBL/GenBank/DDBJ databases">
        <title>Complete and WGS of Bordetella genogroups.</title>
        <authorList>
            <person name="Spilker T."/>
            <person name="Lipuma J."/>
        </authorList>
    </citation>
    <scope>NUCLEOTIDE SEQUENCE [LARGE SCALE GENOMIC DNA]</scope>
    <source>
        <strain evidence="3">AU8256</strain>
    </source>
</reference>
<accession>A0A261W8E0</accession>
<dbReference type="SUPFAM" id="SSF53474">
    <property type="entry name" value="alpha/beta-Hydrolases"/>
    <property type="match status" value="1"/>
</dbReference>
<gene>
    <name evidence="2" type="ORF">CAL24_01830</name>
</gene>
<feature type="domain" description="AB hydrolase-1" evidence="1">
    <location>
        <begin position="35"/>
        <end position="157"/>
    </location>
</feature>
<dbReference type="Proteomes" id="UP000215633">
    <property type="component" value="Unassembled WGS sequence"/>
</dbReference>
<protein>
    <submittedName>
        <fullName evidence="2">Alpha/beta hydrolase</fullName>
    </submittedName>
</protein>
<dbReference type="PRINTS" id="PR00111">
    <property type="entry name" value="ABHYDROLASE"/>
</dbReference>
<name>A0A261W8E0_9BORD</name>